<feature type="domain" description="Rhodopsin" evidence="18">
    <location>
        <begin position="130"/>
        <end position="369"/>
    </location>
</feature>
<evidence type="ECO:0000259" key="17">
    <source>
        <dbReference type="Pfam" id="PF05730"/>
    </source>
</evidence>
<sequence length="466" mass="51619">MRFPISAAFLLAWLSAFALAQSYPSATEILEQLPPCATCVDGQAKCLTAIVPGSACSVTDVQCICTNSPIQDAAEKCILRDCTSLVDALSAKNITATACHAPVRDRSGQYVAVSIALGTITVLLVVIRLVFKQFFAANVGLAADDKVILVTLAIRISCIVINVRGLAAHGLGKDTWTLPSHELTSFAEWLYIMEVLYLAELSLIKLSLSLFYVRIFPGKTIRRLLWATVVTNALYGATFVVTAIFQCTPIDYFWTQYVEAHATGRCININAFGWANAAISVALDIWMISIPLSQIPKLKLHWTKKVGVSIMFLLGAFVTVVSILRLSSLVSWANSTNPTWDQWNIVYWSTIEVNVGMICTCLPSIRLIMLRAFPNMTRSHPTYGTDSLSRHTSGQSGVERRTTTRDHRLSDFEQSVGHTWTRIGMCFWKGHHSVQRVGRTDVLLQSPRPNSERRLSRHFGAVIFLF</sequence>
<feature type="chain" id="PRO_5001473508" evidence="16">
    <location>
        <begin position="21"/>
        <end position="466"/>
    </location>
</feature>
<evidence type="ECO:0000256" key="5">
    <source>
        <dbReference type="ARBA" id="ARBA00022525"/>
    </source>
</evidence>
<feature type="transmembrane region" description="Helical" evidence="15">
    <location>
        <begin position="345"/>
        <end position="369"/>
    </location>
</feature>
<evidence type="ECO:0000256" key="6">
    <source>
        <dbReference type="ARBA" id="ARBA00022622"/>
    </source>
</evidence>
<feature type="transmembrane region" description="Helical" evidence="15">
    <location>
        <begin position="310"/>
        <end position="333"/>
    </location>
</feature>
<evidence type="ECO:0000256" key="7">
    <source>
        <dbReference type="ARBA" id="ARBA00022692"/>
    </source>
</evidence>
<evidence type="ECO:0000256" key="14">
    <source>
        <dbReference type="SAM" id="MobiDB-lite"/>
    </source>
</evidence>
<evidence type="ECO:0000313" key="19">
    <source>
        <dbReference type="EMBL" id="EXU99346.1"/>
    </source>
</evidence>
<evidence type="ECO:0000256" key="8">
    <source>
        <dbReference type="ARBA" id="ARBA00022729"/>
    </source>
</evidence>
<evidence type="ECO:0000256" key="15">
    <source>
        <dbReference type="SAM" id="Phobius"/>
    </source>
</evidence>
<dbReference type="InterPro" id="IPR049326">
    <property type="entry name" value="Rhodopsin_dom_fungi"/>
</dbReference>
<feature type="transmembrane region" description="Helical" evidence="15">
    <location>
        <begin position="224"/>
        <end position="245"/>
    </location>
</feature>
<accession>A0A014P7Z6</accession>
<comment type="subcellular location">
    <subcellularLocation>
        <location evidence="2">Membrane</location>
        <topology evidence="2">Lipid-anchor</topology>
        <topology evidence="2">GPI-anchor</topology>
    </subcellularLocation>
    <subcellularLocation>
        <location evidence="1">Membrane</location>
        <topology evidence="1">Multi-pass membrane protein</topology>
    </subcellularLocation>
    <subcellularLocation>
        <location evidence="3">Secreted</location>
    </subcellularLocation>
</comment>
<keyword evidence="8 16" id="KW-0732">Signal</keyword>
<dbReference type="InterPro" id="IPR008427">
    <property type="entry name" value="Extracellular_membr_CFEM_dom"/>
</dbReference>
<keyword evidence="5" id="KW-0964">Secreted</keyword>
<comment type="caution">
    <text evidence="19">The sequence shown here is derived from an EMBL/GenBank/DDBJ whole genome shotgun (WGS) entry which is preliminary data.</text>
</comment>
<keyword evidence="11" id="KW-1015">Disulfide bond</keyword>
<evidence type="ECO:0000256" key="4">
    <source>
        <dbReference type="ARBA" id="ARBA00010031"/>
    </source>
</evidence>
<feature type="transmembrane region" description="Helical" evidence="15">
    <location>
        <begin position="110"/>
        <end position="131"/>
    </location>
</feature>
<keyword evidence="6" id="KW-0325">Glycoprotein</keyword>
<evidence type="ECO:0000256" key="1">
    <source>
        <dbReference type="ARBA" id="ARBA00004141"/>
    </source>
</evidence>
<keyword evidence="9 15" id="KW-1133">Transmembrane helix</keyword>
<keyword evidence="10 15" id="KW-0472">Membrane</keyword>
<gene>
    <name evidence="19" type="ORF">X797_007482</name>
</gene>
<evidence type="ECO:0000256" key="16">
    <source>
        <dbReference type="SAM" id="SignalP"/>
    </source>
</evidence>
<evidence type="ECO:0000256" key="13">
    <source>
        <dbReference type="ARBA" id="ARBA00038359"/>
    </source>
</evidence>
<evidence type="ECO:0000256" key="10">
    <source>
        <dbReference type="ARBA" id="ARBA00023136"/>
    </source>
</evidence>
<reference evidence="19 20" key="1">
    <citation type="submission" date="2014-02" db="EMBL/GenBank/DDBJ databases">
        <title>The genome sequence of the entomopathogenic fungus Metarhizium robertsii ARSEF 2575.</title>
        <authorList>
            <person name="Giuliano Garisto Donzelli B."/>
            <person name="Roe B.A."/>
            <person name="Macmil S.L."/>
            <person name="Krasnoff S.B."/>
            <person name="Gibson D.M."/>
        </authorList>
    </citation>
    <scope>NUCLEOTIDE SEQUENCE [LARGE SCALE GENOMIC DNA]</scope>
    <source>
        <strain evidence="19 20">ARSEF 2575</strain>
    </source>
</reference>
<dbReference type="Proteomes" id="UP000030151">
    <property type="component" value="Unassembled WGS sequence"/>
</dbReference>
<dbReference type="AlphaFoldDB" id="A0A014P7Z6"/>
<dbReference type="GO" id="GO:0098552">
    <property type="term" value="C:side of membrane"/>
    <property type="evidence" value="ECO:0007669"/>
    <property type="project" value="UniProtKB-KW"/>
</dbReference>
<feature type="signal peptide" evidence="16">
    <location>
        <begin position="1"/>
        <end position="20"/>
    </location>
</feature>
<feature type="region of interest" description="Disordered" evidence="14">
    <location>
        <begin position="383"/>
        <end position="404"/>
    </location>
</feature>
<dbReference type="GO" id="GO:0005576">
    <property type="term" value="C:extracellular region"/>
    <property type="evidence" value="ECO:0007669"/>
    <property type="project" value="UniProtKB-SubCell"/>
</dbReference>
<feature type="compositionally biased region" description="Polar residues" evidence="14">
    <location>
        <begin position="383"/>
        <end position="396"/>
    </location>
</feature>
<evidence type="ECO:0000256" key="11">
    <source>
        <dbReference type="ARBA" id="ARBA00023157"/>
    </source>
</evidence>
<comment type="similarity">
    <text evidence="13">Belongs to the SAT4 family.</text>
</comment>
<dbReference type="EMBL" id="JELW01000019">
    <property type="protein sequence ID" value="EXU99346.1"/>
    <property type="molecule type" value="Genomic_DNA"/>
</dbReference>
<evidence type="ECO:0000313" key="20">
    <source>
        <dbReference type="Proteomes" id="UP000030151"/>
    </source>
</evidence>
<dbReference type="Pfam" id="PF20684">
    <property type="entry name" value="Fung_rhodopsin"/>
    <property type="match status" value="1"/>
</dbReference>
<evidence type="ECO:0000256" key="2">
    <source>
        <dbReference type="ARBA" id="ARBA00004589"/>
    </source>
</evidence>
<keyword evidence="7 15" id="KW-0812">Transmembrane</keyword>
<keyword evidence="6" id="KW-0336">GPI-anchor</keyword>
<evidence type="ECO:0000259" key="18">
    <source>
        <dbReference type="Pfam" id="PF20684"/>
    </source>
</evidence>
<evidence type="ECO:0000256" key="9">
    <source>
        <dbReference type="ARBA" id="ARBA00022989"/>
    </source>
</evidence>
<organism evidence="19 20">
    <name type="scientific">Metarhizium robertsii</name>
    <dbReference type="NCBI Taxonomy" id="568076"/>
    <lineage>
        <taxon>Eukaryota</taxon>
        <taxon>Fungi</taxon>
        <taxon>Dikarya</taxon>
        <taxon>Ascomycota</taxon>
        <taxon>Pezizomycotina</taxon>
        <taxon>Sordariomycetes</taxon>
        <taxon>Hypocreomycetidae</taxon>
        <taxon>Hypocreales</taxon>
        <taxon>Clavicipitaceae</taxon>
        <taxon>Metarhizium</taxon>
    </lineage>
</organism>
<feature type="transmembrane region" description="Helical" evidence="15">
    <location>
        <begin position="147"/>
        <end position="169"/>
    </location>
</feature>
<protein>
    <submittedName>
        <fullName evidence="19">CFEM domain protein</fullName>
    </submittedName>
</protein>
<feature type="transmembrane region" description="Helical" evidence="15">
    <location>
        <begin position="189"/>
        <end position="212"/>
    </location>
</feature>
<dbReference type="eggNOG" id="ENOG502SKG6">
    <property type="taxonomic scope" value="Eukaryota"/>
</dbReference>
<dbReference type="InterPro" id="IPR052337">
    <property type="entry name" value="SAT4-like"/>
</dbReference>
<feature type="transmembrane region" description="Helical" evidence="15">
    <location>
        <begin position="271"/>
        <end position="289"/>
    </location>
</feature>
<dbReference type="OrthoDB" id="2496787at2759"/>
<proteinExistence type="inferred from homology"/>
<dbReference type="PANTHER" id="PTHR33048:SF143">
    <property type="entry name" value="EXTRACELLULAR MEMBRANE PROTEIN CFEM DOMAIN-CONTAINING PROTEIN-RELATED"/>
    <property type="match status" value="1"/>
</dbReference>
<dbReference type="PANTHER" id="PTHR33048">
    <property type="entry name" value="PTH11-LIKE INTEGRAL MEMBRANE PROTEIN (AFU_ORTHOLOGUE AFUA_5G11245)"/>
    <property type="match status" value="1"/>
</dbReference>
<name>A0A014P7Z6_9HYPO</name>
<keyword evidence="12" id="KW-0449">Lipoprotein</keyword>
<evidence type="ECO:0000256" key="12">
    <source>
        <dbReference type="ARBA" id="ARBA00023288"/>
    </source>
</evidence>
<comment type="similarity">
    <text evidence="4">Belongs to the RBT5 family.</text>
</comment>
<dbReference type="HOGENOM" id="CLU_028200_6_4_1"/>
<feature type="domain" description="CFEM" evidence="17">
    <location>
        <begin position="31"/>
        <end position="100"/>
    </location>
</feature>
<evidence type="ECO:0000256" key="3">
    <source>
        <dbReference type="ARBA" id="ARBA00004613"/>
    </source>
</evidence>
<dbReference type="Pfam" id="PF05730">
    <property type="entry name" value="CFEM"/>
    <property type="match status" value="1"/>
</dbReference>